<evidence type="ECO:0000256" key="4">
    <source>
        <dbReference type="ARBA" id="ARBA00022840"/>
    </source>
</evidence>
<feature type="region of interest" description="Disordered" evidence="6">
    <location>
        <begin position="1"/>
        <end position="28"/>
    </location>
</feature>
<dbReference type="SUPFAM" id="SSF56112">
    <property type="entry name" value="Protein kinase-like (PK-like)"/>
    <property type="match status" value="1"/>
</dbReference>
<organism evidence="8 9">
    <name type="scientific">Isosphaera pallida (strain ATCC 43644 / DSM 9630 / IS1B)</name>
    <dbReference type="NCBI Taxonomy" id="575540"/>
    <lineage>
        <taxon>Bacteria</taxon>
        <taxon>Pseudomonadati</taxon>
        <taxon>Planctomycetota</taxon>
        <taxon>Planctomycetia</taxon>
        <taxon>Isosphaerales</taxon>
        <taxon>Isosphaeraceae</taxon>
        <taxon>Isosphaera</taxon>
    </lineage>
</organism>
<feature type="compositionally biased region" description="Polar residues" evidence="6">
    <location>
        <begin position="18"/>
        <end position="28"/>
    </location>
</feature>
<evidence type="ECO:0000256" key="6">
    <source>
        <dbReference type="SAM" id="MobiDB-lite"/>
    </source>
</evidence>
<evidence type="ECO:0000259" key="7">
    <source>
        <dbReference type="PROSITE" id="PS50011"/>
    </source>
</evidence>
<keyword evidence="4 5" id="KW-0067">ATP-binding</keyword>
<dbReference type="RefSeq" id="WP_013564608.1">
    <property type="nucleotide sequence ID" value="NC_014962.1"/>
</dbReference>
<dbReference type="PROSITE" id="PS00107">
    <property type="entry name" value="PROTEIN_KINASE_ATP"/>
    <property type="match status" value="1"/>
</dbReference>
<dbReference type="STRING" id="575540.Isop_1737"/>
<accession>E8R0X4</accession>
<dbReference type="InParanoid" id="E8R0X4"/>
<dbReference type="GO" id="GO:0005524">
    <property type="term" value="F:ATP binding"/>
    <property type="evidence" value="ECO:0007669"/>
    <property type="project" value="UniProtKB-UniRule"/>
</dbReference>
<evidence type="ECO:0000313" key="9">
    <source>
        <dbReference type="Proteomes" id="UP000008631"/>
    </source>
</evidence>
<dbReference type="InterPro" id="IPR008271">
    <property type="entry name" value="Ser/Thr_kinase_AS"/>
</dbReference>
<dbReference type="CDD" id="cd14014">
    <property type="entry name" value="STKc_PknB_like"/>
    <property type="match status" value="1"/>
</dbReference>
<protein>
    <submittedName>
        <fullName evidence="8">Serine/threonine protein kinase</fullName>
    </submittedName>
</protein>
<proteinExistence type="predicted"/>
<dbReference type="AlphaFoldDB" id="E8R0X4"/>
<reference evidence="8 9" key="2">
    <citation type="journal article" date="2011" name="Stand. Genomic Sci.">
        <title>Complete genome sequence of Isosphaera pallida type strain (IS1B).</title>
        <authorList>
            <consortium name="US DOE Joint Genome Institute (JGI-PGF)"/>
            <person name="Goker M."/>
            <person name="Cleland D."/>
            <person name="Saunders E."/>
            <person name="Lapidus A."/>
            <person name="Nolan M."/>
            <person name="Lucas S."/>
            <person name="Hammon N."/>
            <person name="Deshpande S."/>
            <person name="Cheng J.F."/>
            <person name="Tapia R."/>
            <person name="Han C."/>
            <person name="Goodwin L."/>
            <person name="Pitluck S."/>
            <person name="Liolios K."/>
            <person name="Pagani I."/>
            <person name="Ivanova N."/>
            <person name="Mavromatis K."/>
            <person name="Pati A."/>
            <person name="Chen A."/>
            <person name="Palaniappan K."/>
            <person name="Land M."/>
            <person name="Hauser L."/>
            <person name="Chang Y.J."/>
            <person name="Jeffries C.D."/>
            <person name="Detter J.C."/>
            <person name="Beck B."/>
            <person name="Woyke T."/>
            <person name="Bristow J."/>
            <person name="Eisen J.A."/>
            <person name="Markowitz V."/>
            <person name="Hugenholtz P."/>
            <person name="Kyrpides N.C."/>
            <person name="Klenk H.P."/>
        </authorList>
    </citation>
    <scope>NUCLEOTIDE SEQUENCE [LARGE SCALE GENOMIC DNA]</scope>
    <source>
        <strain evidence="9">ATCC 43644 / DSM 9630 / IS1B</strain>
    </source>
</reference>
<evidence type="ECO:0000256" key="2">
    <source>
        <dbReference type="ARBA" id="ARBA00022741"/>
    </source>
</evidence>
<feature type="domain" description="Protein kinase" evidence="7">
    <location>
        <begin position="132"/>
        <end position="431"/>
    </location>
</feature>
<dbReference type="InterPro" id="IPR000719">
    <property type="entry name" value="Prot_kinase_dom"/>
</dbReference>
<feature type="compositionally biased region" description="Pro residues" evidence="6">
    <location>
        <begin position="1"/>
        <end position="10"/>
    </location>
</feature>
<evidence type="ECO:0000313" key="8">
    <source>
        <dbReference type="EMBL" id="ADV62320.1"/>
    </source>
</evidence>
<keyword evidence="3 8" id="KW-0418">Kinase</keyword>
<dbReference type="GO" id="GO:0004674">
    <property type="term" value="F:protein serine/threonine kinase activity"/>
    <property type="evidence" value="ECO:0007669"/>
    <property type="project" value="UniProtKB-KW"/>
</dbReference>
<keyword evidence="1" id="KW-0808">Transferase</keyword>
<dbReference type="HOGENOM" id="CLU_480439_0_0_0"/>
<keyword evidence="9" id="KW-1185">Reference proteome</keyword>
<evidence type="ECO:0000256" key="3">
    <source>
        <dbReference type="ARBA" id="ARBA00022777"/>
    </source>
</evidence>
<dbReference type="eggNOG" id="COG0515">
    <property type="taxonomic scope" value="Bacteria"/>
</dbReference>
<dbReference type="EMBL" id="CP002353">
    <property type="protein sequence ID" value="ADV62320.1"/>
    <property type="molecule type" value="Genomic_DNA"/>
</dbReference>
<keyword evidence="8" id="KW-0723">Serine/threonine-protein kinase</keyword>
<dbReference type="InterPro" id="IPR011009">
    <property type="entry name" value="Kinase-like_dom_sf"/>
</dbReference>
<reference key="1">
    <citation type="submission" date="2010-11" db="EMBL/GenBank/DDBJ databases">
        <title>The complete sequence of chromosome of Isophaera pallida ATCC 43644.</title>
        <authorList>
            <consortium name="US DOE Joint Genome Institute (JGI-PGF)"/>
            <person name="Lucas S."/>
            <person name="Copeland A."/>
            <person name="Lapidus A."/>
            <person name="Bruce D."/>
            <person name="Goodwin L."/>
            <person name="Pitluck S."/>
            <person name="Kyrpides N."/>
            <person name="Mavromatis K."/>
            <person name="Pagani I."/>
            <person name="Ivanova N."/>
            <person name="Saunders E."/>
            <person name="Brettin T."/>
            <person name="Detter J.C."/>
            <person name="Han C."/>
            <person name="Tapia R."/>
            <person name="Land M."/>
            <person name="Hauser L."/>
            <person name="Markowitz V."/>
            <person name="Cheng J.-F."/>
            <person name="Hugenholtz P."/>
            <person name="Woyke T."/>
            <person name="Wu D."/>
            <person name="Eisen J.A."/>
        </authorList>
    </citation>
    <scope>NUCLEOTIDE SEQUENCE</scope>
    <source>
        <strain>ATCC 43644</strain>
    </source>
</reference>
<sequence length="567" mass="61158">MTAPPLPPSSKPLAQPSEATSPSNAVVTSPATLEVVQSSPWTMAATLEPARERDATARMLEETVPHVRVDGSASEADAVTASVPPTLGLGNRDVEVASGTAVSSQPSFSASSGPLVIACGGDEFEGRDLGPYHLIRRVGEGTMGRVYEAQHRGLARLCAIKIMNPDLARRQPWLVENFYEEARAAARLDHPHVVAVRNLGCERGVHFLELEYVPGGESLKQRVVVHGPQPPAKVACWGRQIALALAAAHRQGLVHRDVKPANVLVTPDEQVKLADFGLVRPLVKTEAPSAAGPVSARAVKRSTPGDVVRGGVGWTSPTAAARAARHHAVAGTPMFMAPELFRGKPATPASDAYALGVTLFYLATARLPFTASSVNRLIKLHLQAEPPDPRDLIPEINDDLAEVILHCLAKKPRHRIHDLQQLAERLQAIFFQYRDIHELVLQALEGMEGVVVQGGQGRYRLICPVPDDRIQEVYVETGHDAQGEPTLSVYSLCAPADPDHYGYALRLNAELSHGAISVRRVGGESMFVMARNHPLTRVAAADVAASIREIAHHADQVEARFSRMDLF</sequence>
<keyword evidence="2 5" id="KW-0547">Nucleotide-binding</keyword>
<evidence type="ECO:0000256" key="1">
    <source>
        <dbReference type="ARBA" id="ARBA00022679"/>
    </source>
</evidence>
<dbReference type="Gene3D" id="1.10.510.10">
    <property type="entry name" value="Transferase(Phosphotransferase) domain 1"/>
    <property type="match status" value="1"/>
</dbReference>
<gene>
    <name evidence="8" type="ordered locus">Isop_1737</name>
</gene>
<evidence type="ECO:0000256" key="5">
    <source>
        <dbReference type="PROSITE-ProRule" id="PRU10141"/>
    </source>
</evidence>
<dbReference type="PROSITE" id="PS00108">
    <property type="entry name" value="PROTEIN_KINASE_ST"/>
    <property type="match status" value="1"/>
</dbReference>
<dbReference type="PANTHER" id="PTHR43289:SF6">
    <property type="entry name" value="SERINE_THREONINE-PROTEIN KINASE NEKL-3"/>
    <property type="match status" value="1"/>
</dbReference>
<dbReference type="Gene3D" id="3.30.200.20">
    <property type="entry name" value="Phosphorylase Kinase, domain 1"/>
    <property type="match status" value="1"/>
</dbReference>
<dbReference type="KEGG" id="ipa:Isop_1737"/>
<dbReference type="PANTHER" id="PTHR43289">
    <property type="entry name" value="MITOGEN-ACTIVATED PROTEIN KINASE KINASE KINASE 20-RELATED"/>
    <property type="match status" value="1"/>
</dbReference>
<dbReference type="SMART" id="SM00220">
    <property type="entry name" value="S_TKc"/>
    <property type="match status" value="1"/>
</dbReference>
<name>E8R0X4_ISOPI</name>
<dbReference type="InterPro" id="IPR017441">
    <property type="entry name" value="Protein_kinase_ATP_BS"/>
</dbReference>
<dbReference type="PROSITE" id="PS50011">
    <property type="entry name" value="PROTEIN_KINASE_DOM"/>
    <property type="match status" value="1"/>
</dbReference>
<feature type="binding site" evidence="5">
    <location>
        <position position="161"/>
    </location>
    <ligand>
        <name>ATP</name>
        <dbReference type="ChEBI" id="CHEBI:30616"/>
    </ligand>
</feature>
<dbReference type="Proteomes" id="UP000008631">
    <property type="component" value="Chromosome"/>
</dbReference>
<dbReference type="Pfam" id="PF00069">
    <property type="entry name" value="Pkinase"/>
    <property type="match status" value="2"/>
</dbReference>